<sequence length="324" mass="34807">MANIRRITISPALMNSSSAWASEKEQIVELYECEYTGAVTTRTATLHGFQEDLSIHTVAFASSTVSSVNSYGYSPHPLSQYLTWVEELLKAGQSKPFIISITSSDPEELSTMIDSIQQLRRKVHDDQNSASKIAIEINTSCPNIAYAPPPAYAIPTLKPFLNVLVSHFSKDRTLVIGLKLPPYVVSTQMSELVGAIEELTVGLDESPIAFLTCTNTLGVSLLFADQAEGDIPRGQSSSQFALPTPLGGLAGDSLHALALGNVYTFRRLISASQHESVRNISIVGVGGVTNPDAVKRMREAGANVVACATIFGKLGIDTFKMLSG</sequence>
<dbReference type="InterPro" id="IPR023359">
    <property type="entry name" value="Dihydro_DH_chainA_dom2"/>
</dbReference>
<evidence type="ECO:0000259" key="8">
    <source>
        <dbReference type="Pfam" id="PF01180"/>
    </source>
</evidence>
<evidence type="ECO:0000256" key="7">
    <source>
        <dbReference type="ARBA" id="ARBA00031623"/>
    </source>
</evidence>
<evidence type="ECO:0000256" key="3">
    <source>
        <dbReference type="ARBA" id="ARBA00022630"/>
    </source>
</evidence>
<dbReference type="GO" id="GO:0044205">
    <property type="term" value="P:'de novo' UMP biosynthetic process"/>
    <property type="evidence" value="ECO:0007669"/>
    <property type="project" value="UniProtKB-UniPathway"/>
</dbReference>
<dbReference type="PIRSF" id="PIRSF000164">
    <property type="entry name" value="DHO_oxidase"/>
    <property type="match status" value="1"/>
</dbReference>
<dbReference type="SUPFAM" id="SSF51395">
    <property type="entry name" value="FMN-linked oxidoreductases"/>
    <property type="match status" value="1"/>
</dbReference>
<dbReference type="InterPro" id="IPR005720">
    <property type="entry name" value="Dihydroorotate_DH_cat"/>
</dbReference>
<evidence type="ECO:0000313" key="9">
    <source>
        <dbReference type="EMBL" id="KLO20416.1"/>
    </source>
</evidence>
<dbReference type="Proteomes" id="UP000053477">
    <property type="component" value="Unassembled WGS sequence"/>
</dbReference>
<protein>
    <recommendedName>
        <fullName evidence="7">Dihydroorotate oxidase</fullName>
    </recommendedName>
</protein>
<keyword evidence="3" id="KW-0285">Flavoprotein</keyword>
<comment type="cofactor">
    <cofactor evidence="1">
        <name>FMN</name>
        <dbReference type="ChEBI" id="CHEBI:58210"/>
    </cofactor>
</comment>
<evidence type="ECO:0000256" key="6">
    <source>
        <dbReference type="ARBA" id="ARBA00023002"/>
    </source>
</evidence>
<dbReference type="InterPro" id="IPR050074">
    <property type="entry name" value="DHO_dehydrogenase"/>
</dbReference>
<evidence type="ECO:0000313" key="10">
    <source>
        <dbReference type="Proteomes" id="UP000053477"/>
    </source>
</evidence>
<dbReference type="GO" id="GO:0004152">
    <property type="term" value="F:dihydroorotate dehydrogenase activity"/>
    <property type="evidence" value="ECO:0007669"/>
    <property type="project" value="InterPro"/>
</dbReference>
<dbReference type="InParanoid" id="A0A0H2STI2"/>
<evidence type="ECO:0000256" key="4">
    <source>
        <dbReference type="ARBA" id="ARBA00022643"/>
    </source>
</evidence>
<dbReference type="OrthoDB" id="14784at2759"/>
<dbReference type="Pfam" id="PF01180">
    <property type="entry name" value="DHO_dh"/>
    <property type="match status" value="1"/>
</dbReference>
<dbReference type="EMBL" id="KQ085882">
    <property type="protein sequence ID" value="KLO20416.1"/>
    <property type="molecule type" value="Genomic_DNA"/>
</dbReference>
<dbReference type="InterPro" id="IPR013785">
    <property type="entry name" value="Aldolase_TIM"/>
</dbReference>
<proteinExistence type="predicted"/>
<keyword evidence="4" id="KW-0288">FMN</keyword>
<dbReference type="AlphaFoldDB" id="A0A0H2STI2"/>
<comment type="pathway">
    <text evidence="2">Pyrimidine metabolism; UMP biosynthesis via de novo pathway.</text>
</comment>
<evidence type="ECO:0000256" key="5">
    <source>
        <dbReference type="ARBA" id="ARBA00022975"/>
    </source>
</evidence>
<dbReference type="InterPro" id="IPR012135">
    <property type="entry name" value="Dihydroorotate_DH_1_2"/>
</dbReference>
<dbReference type="GO" id="GO:0006207">
    <property type="term" value="P:'de novo' pyrimidine nucleobase biosynthetic process"/>
    <property type="evidence" value="ECO:0007669"/>
    <property type="project" value="TreeGrafter"/>
</dbReference>
<accession>A0A0H2STI2</accession>
<evidence type="ECO:0000256" key="2">
    <source>
        <dbReference type="ARBA" id="ARBA00004725"/>
    </source>
</evidence>
<evidence type="ECO:0000256" key="1">
    <source>
        <dbReference type="ARBA" id="ARBA00001917"/>
    </source>
</evidence>
<dbReference type="Gene3D" id="2.30.26.10">
    <property type="entry name" value="Dihydroorotate Dehydrogenase A, chain A, domain 2"/>
    <property type="match status" value="1"/>
</dbReference>
<dbReference type="Gene3D" id="3.20.20.70">
    <property type="entry name" value="Aldolase class I"/>
    <property type="match status" value="1"/>
</dbReference>
<dbReference type="STRING" id="27342.A0A0H2STI2"/>
<dbReference type="UniPathway" id="UPA00070"/>
<organism evidence="9 10">
    <name type="scientific">Schizopora paradoxa</name>
    <dbReference type="NCBI Taxonomy" id="27342"/>
    <lineage>
        <taxon>Eukaryota</taxon>
        <taxon>Fungi</taxon>
        <taxon>Dikarya</taxon>
        <taxon>Basidiomycota</taxon>
        <taxon>Agaricomycotina</taxon>
        <taxon>Agaricomycetes</taxon>
        <taxon>Hymenochaetales</taxon>
        <taxon>Schizoporaceae</taxon>
        <taxon>Schizopora</taxon>
    </lineage>
</organism>
<dbReference type="GO" id="GO:0005737">
    <property type="term" value="C:cytoplasm"/>
    <property type="evidence" value="ECO:0007669"/>
    <property type="project" value="InterPro"/>
</dbReference>
<keyword evidence="5" id="KW-0665">Pyrimidine biosynthesis</keyword>
<dbReference type="PANTHER" id="PTHR48109:SF1">
    <property type="entry name" value="DIHYDROOROTATE DEHYDROGENASE (FUMARATE)"/>
    <property type="match status" value="1"/>
</dbReference>
<keyword evidence="6" id="KW-0560">Oxidoreductase</keyword>
<reference evidence="9 10" key="1">
    <citation type="submission" date="2015-04" db="EMBL/GenBank/DDBJ databases">
        <title>Complete genome sequence of Schizopora paradoxa KUC8140, a cosmopolitan wood degrader in East Asia.</title>
        <authorList>
            <consortium name="DOE Joint Genome Institute"/>
            <person name="Min B."/>
            <person name="Park H."/>
            <person name="Jang Y."/>
            <person name="Kim J.-J."/>
            <person name="Kim K.H."/>
            <person name="Pangilinan J."/>
            <person name="Lipzen A."/>
            <person name="Riley R."/>
            <person name="Grigoriev I.V."/>
            <person name="Spatafora J.W."/>
            <person name="Choi I.-G."/>
        </authorList>
    </citation>
    <scope>NUCLEOTIDE SEQUENCE [LARGE SCALE GENOMIC DNA]</scope>
    <source>
        <strain evidence="9 10">KUC8140</strain>
    </source>
</reference>
<gene>
    <name evidence="9" type="ORF">SCHPADRAFT_841499</name>
</gene>
<name>A0A0H2STI2_9AGAM</name>
<keyword evidence="10" id="KW-1185">Reference proteome</keyword>
<feature type="domain" description="Dihydroorotate dehydrogenase catalytic" evidence="8">
    <location>
        <begin position="19"/>
        <end position="320"/>
    </location>
</feature>
<dbReference type="PANTHER" id="PTHR48109">
    <property type="entry name" value="DIHYDROOROTATE DEHYDROGENASE (QUINONE), MITOCHONDRIAL-RELATED"/>
    <property type="match status" value="1"/>
</dbReference>